<dbReference type="AlphaFoldDB" id="A0AAE1RKR7"/>
<keyword evidence="2" id="KW-1185">Reference proteome</keyword>
<organism evidence="1 2">
    <name type="scientific">Anisodus tanguticus</name>
    <dbReference type="NCBI Taxonomy" id="243964"/>
    <lineage>
        <taxon>Eukaryota</taxon>
        <taxon>Viridiplantae</taxon>
        <taxon>Streptophyta</taxon>
        <taxon>Embryophyta</taxon>
        <taxon>Tracheophyta</taxon>
        <taxon>Spermatophyta</taxon>
        <taxon>Magnoliopsida</taxon>
        <taxon>eudicotyledons</taxon>
        <taxon>Gunneridae</taxon>
        <taxon>Pentapetalae</taxon>
        <taxon>asterids</taxon>
        <taxon>lamiids</taxon>
        <taxon>Solanales</taxon>
        <taxon>Solanaceae</taxon>
        <taxon>Solanoideae</taxon>
        <taxon>Hyoscyameae</taxon>
        <taxon>Anisodus</taxon>
    </lineage>
</organism>
<comment type="caution">
    <text evidence="1">The sequence shown here is derived from an EMBL/GenBank/DDBJ whole genome shotgun (WGS) entry which is preliminary data.</text>
</comment>
<protein>
    <submittedName>
        <fullName evidence="1">Uncharacterized protein</fullName>
    </submittedName>
</protein>
<evidence type="ECO:0000313" key="2">
    <source>
        <dbReference type="Proteomes" id="UP001291623"/>
    </source>
</evidence>
<name>A0AAE1RKR7_9SOLA</name>
<proteinExistence type="predicted"/>
<sequence>MALEVLGRLIVVLDTGCSPFSSLFVIIIICSQLYLECFCAIKDNKQLCSDCQGRKDIFSRWSICQQYPCNM</sequence>
<accession>A0AAE1RKR7</accession>
<reference evidence="1" key="1">
    <citation type="submission" date="2023-12" db="EMBL/GenBank/DDBJ databases">
        <title>Genome assembly of Anisodus tanguticus.</title>
        <authorList>
            <person name="Wang Y.-J."/>
        </authorList>
    </citation>
    <scope>NUCLEOTIDE SEQUENCE</scope>
    <source>
        <strain evidence="1">KB-2021</strain>
        <tissue evidence="1">Leaf</tissue>
    </source>
</reference>
<dbReference type="EMBL" id="JAVYJV010000015">
    <property type="protein sequence ID" value="KAK4352737.1"/>
    <property type="molecule type" value="Genomic_DNA"/>
</dbReference>
<gene>
    <name evidence="1" type="ORF">RND71_028255</name>
</gene>
<evidence type="ECO:0000313" key="1">
    <source>
        <dbReference type="EMBL" id="KAK4352737.1"/>
    </source>
</evidence>
<dbReference type="Proteomes" id="UP001291623">
    <property type="component" value="Unassembled WGS sequence"/>
</dbReference>